<evidence type="ECO:0000313" key="1">
    <source>
        <dbReference type="EMBL" id="MCW6537605.1"/>
    </source>
</evidence>
<keyword evidence="2" id="KW-1185">Reference proteome</keyword>
<dbReference type="Gene3D" id="3.30.910.20">
    <property type="entry name" value="Skp domain"/>
    <property type="match status" value="1"/>
</dbReference>
<dbReference type="InterPro" id="IPR005632">
    <property type="entry name" value="Chaperone_Skp"/>
</dbReference>
<proteinExistence type="predicted"/>
<dbReference type="EMBL" id="JANFAV010000026">
    <property type="protein sequence ID" value="MCW6537605.1"/>
    <property type="molecule type" value="Genomic_DNA"/>
</dbReference>
<comment type="caution">
    <text evidence="1">The sequence shown here is derived from an EMBL/GenBank/DDBJ whole genome shotgun (WGS) entry which is preliminary data.</text>
</comment>
<protein>
    <submittedName>
        <fullName evidence="1">OmpH family outer membrane protein</fullName>
    </submittedName>
</protein>
<accession>A0AA42CSC2</accession>
<dbReference type="Proteomes" id="UP001165565">
    <property type="component" value="Unassembled WGS sequence"/>
</dbReference>
<dbReference type="Pfam" id="PF03938">
    <property type="entry name" value="OmpH"/>
    <property type="match status" value="1"/>
</dbReference>
<dbReference type="InterPro" id="IPR024930">
    <property type="entry name" value="Skp_dom_sf"/>
</dbReference>
<gene>
    <name evidence="1" type="ORF">NEE01_22750</name>
</gene>
<dbReference type="RefSeq" id="WP_265271742.1">
    <property type="nucleotide sequence ID" value="NZ_JANFAV010000026.1"/>
</dbReference>
<evidence type="ECO:0000313" key="2">
    <source>
        <dbReference type="Proteomes" id="UP001165565"/>
    </source>
</evidence>
<dbReference type="GO" id="GO:0051082">
    <property type="term" value="F:unfolded protein binding"/>
    <property type="evidence" value="ECO:0007669"/>
    <property type="project" value="InterPro"/>
</dbReference>
<organism evidence="1 2">
    <name type="scientific">Sphingomonas lycopersici</name>
    <dbReference type="NCBI Taxonomy" id="2951807"/>
    <lineage>
        <taxon>Bacteria</taxon>
        <taxon>Pseudomonadati</taxon>
        <taxon>Pseudomonadota</taxon>
        <taxon>Alphaproteobacteria</taxon>
        <taxon>Sphingomonadales</taxon>
        <taxon>Sphingomonadaceae</taxon>
        <taxon>Sphingomonas</taxon>
    </lineage>
</organism>
<dbReference type="AlphaFoldDB" id="A0AA42CSC2"/>
<dbReference type="SUPFAM" id="SSF111384">
    <property type="entry name" value="OmpH-like"/>
    <property type="match status" value="1"/>
</dbReference>
<reference evidence="1" key="1">
    <citation type="submission" date="2022-06" db="EMBL/GenBank/DDBJ databases">
        <title>Sphingomonas sp. nov. isolated from rhizosphere soil of tomato.</title>
        <authorList>
            <person name="Dong H."/>
            <person name="Gao R."/>
        </authorList>
    </citation>
    <scope>NUCLEOTIDE SEQUENCE</scope>
    <source>
        <strain evidence="1">MMSM24</strain>
    </source>
</reference>
<name>A0AA42CSC2_9SPHN</name>
<sequence>MQQCRTVSVIRVSQIWSRILFRGRERTSIENDVKSFQAESAKLTPAQRTQREQMLQPRVLAIQTKAQIRSSEIEATREKVMATIGGYAQPVIAQLYTQRRCGLIIDRSTALGGNMANDLTADVVKGLDAKITTITFNRETLPAQQPVTAR</sequence>